<feature type="region of interest" description="Disordered" evidence="1">
    <location>
        <begin position="91"/>
        <end position="135"/>
    </location>
</feature>
<evidence type="ECO:0000313" key="3">
    <source>
        <dbReference type="Proteomes" id="UP000298030"/>
    </source>
</evidence>
<proteinExistence type="predicted"/>
<name>A0A4Y7TRM7_COPMI</name>
<feature type="compositionally biased region" description="Polar residues" evidence="1">
    <location>
        <begin position="111"/>
        <end position="128"/>
    </location>
</feature>
<evidence type="ECO:0000256" key="1">
    <source>
        <dbReference type="SAM" id="MobiDB-lite"/>
    </source>
</evidence>
<sequence>MDALSSEWRVSLIYQVGDRVAFKLGDSLGVAAFECTHKHTSTFTNQPTAGGNYFWKLYPRGFPRVNVQHVKASLAWQADARSMQAYPTENTAPLYPCVDEDVEDPHPQSHGEGTQNSRSNMRGHNEATNDLPRSP</sequence>
<evidence type="ECO:0000313" key="2">
    <source>
        <dbReference type="EMBL" id="TEB36641.1"/>
    </source>
</evidence>
<keyword evidence="3" id="KW-1185">Reference proteome</keyword>
<dbReference type="EMBL" id="QPFP01000005">
    <property type="protein sequence ID" value="TEB36641.1"/>
    <property type="molecule type" value="Genomic_DNA"/>
</dbReference>
<dbReference type="Proteomes" id="UP000298030">
    <property type="component" value="Unassembled WGS sequence"/>
</dbReference>
<gene>
    <name evidence="2" type="ORF">FA13DRAFT_1075410</name>
</gene>
<protein>
    <submittedName>
        <fullName evidence="2">Uncharacterized protein</fullName>
    </submittedName>
</protein>
<accession>A0A4Y7TRM7</accession>
<organism evidence="2 3">
    <name type="scientific">Coprinellus micaceus</name>
    <name type="common">Glistening ink-cap mushroom</name>
    <name type="synonym">Coprinus micaceus</name>
    <dbReference type="NCBI Taxonomy" id="71717"/>
    <lineage>
        <taxon>Eukaryota</taxon>
        <taxon>Fungi</taxon>
        <taxon>Dikarya</taxon>
        <taxon>Basidiomycota</taxon>
        <taxon>Agaricomycotina</taxon>
        <taxon>Agaricomycetes</taxon>
        <taxon>Agaricomycetidae</taxon>
        <taxon>Agaricales</taxon>
        <taxon>Agaricineae</taxon>
        <taxon>Psathyrellaceae</taxon>
        <taxon>Coprinellus</taxon>
    </lineage>
</organism>
<reference evidence="2 3" key="1">
    <citation type="journal article" date="2019" name="Nat. Ecol. Evol.">
        <title>Megaphylogeny resolves global patterns of mushroom evolution.</title>
        <authorList>
            <person name="Varga T."/>
            <person name="Krizsan K."/>
            <person name="Foldi C."/>
            <person name="Dima B."/>
            <person name="Sanchez-Garcia M."/>
            <person name="Sanchez-Ramirez S."/>
            <person name="Szollosi G.J."/>
            <person name="Szarkandi J.G."/>
            <person name="Papp V."/>
            <person name="Albert L."/>
            <person name="Andreopoulos W."/>
            <person name="Angelini C."/>
            <person name="Antonin V."/>
            <person name="Barry K.W."/>
            <person name="Bougher N.L."/>
            <person name="Buchanan P."/>
            <person name="Buyck B."/>
            <person name="Bense V."/>
            <person name="Catcheside P."/>
            <person name="Chovatia M."/>
            <person name="Cooper J."/>
            <person name="Damon W."/>
            <person name="Desjardin D."/>
            <person name="Finy P."/>
            <person name="Geml J."/>
            <person name="Haridas S."/>
            <person name="Hughes K."/>
            <person name="Justo A."/>
            <person name="Karasinski D."/>
            <person name="Kautmanova I."/>
            <person name="Kiss B."/>
            <person name="Kocsube S."/>
            <person name="Kotiranta H."/>
            <person name="LaButti K.M."/>
            <person name="Lechner B.E."/>
            <person name="Liimatainen K."/>
            <person name="Lipzen A."/>
            <person name="Lukacs Z."/>
            <person name="Mihaltcheva S."/>
            <person name="Morgado L.N."/>
            <person name="Niskanen T."/>
            <person name="Noordeloos M.E."/>
            <person name="Ohm R.A."/>
            <person name="Ortiz-Santana B."/>
            <person name="Ovrebo C."/>
            <person name="Racz N."/>
            <person name="Riley R."/>
            <person name="Savchenko A."/>
            <person name="Shiryaev A."/>
            <person name="Soop K."/>
            <person name="Spirin V."/>
            <person name="Szebenyi C."/>
            <person name="Tomsovsky M."/>
            <person name="Tulloss R.E."/>
            <person name="Uehling J."/>
            <person name="Grigoriev I.V."/>
            <person name="Vagvolgyi C."/>
            <person name="Papp T."/>
            <person name="Martin F.M."/>
            <person name="Miettinen O."/>
            <person name="Hibbett D.S."/>
            <person name="Nagy L.G."/>
        </authorList>
    </citation>
    <scope>NUCLEOTIDE SEQUENCE [LARGE SCALE GENOMIC DNA]</scope>
    <source>
        <strain evidence="2 3">FP101781</strain>
    </source>
</reference>
<dbReference type="OrthoDB" id="2876896at2759"/>
<dbReference type="AlphaFoldDB" id="A0A4Y7TRM7"/>
<comment type="caution">
    <text evidence="2">The sequence shown here is derived from an EMBL/GenBank/DDBJ whole genome shotgun (WGS) entry which is preliminary data.</text>
</comment>